<dbReference type="Proteomes" id="UP000013827">
    <property type="component" value="Unassembled WGS sequence"/>
</dbReference>
<dbReference type="GeneID" id="17261303"/>
<proteinExistence type="predicted"/>
<reference evidence="3" key="1">
    <citation type="journal article" date="2013" name="Nature">
        <title>Pan genome of the phytoplankton Emiliania underpins its global distribution.</title>
        <authorList>
            <person name="Read B.A."/>
            <person name="Kegel J."/>
            <person name="Klute M.J."/>
            <person name="Kuo A."/>
            <person name="Lefebvre S.C."/>
            <person name="Maumus F."/>
            <person name="Mayer C."/>
            <person name="Miller J."/>
            <person name="Monier A."/>
            <person name="Salamov A."/>
            <person name="Young J."/>
            <person name="Aguilar M."/>
            <person name="Claverie J.M."/>
            <person name="Frickenhaus S."/>
            <person name="Gonzalez K."/>
            <person name="Herman E.K."/>
            <person name="Lin Y.C."/>
            <person name="Napier J."/>
            <person name="Ogata H."/>
            <person name="Sarno A.F."/>
            <person name="Shmutz J."/>
            <person name="Schroeder D."/>
            <person name="de Vargas C."/>
            <person name="Verret F."/>
            <person name="von Dassow P."/>
            <person name="Valentin K."/>
            <person name="Van de Peer Y."/>
            <person name="Wheeler G."/>
            <person name="Dacks J.B."/>
            <person name="Delwiche C.F."/>
            <person name="Dyhrman S.T."/>
            <person name="Glockner G."/>
            <person name="John U."/>
            <person name="Richards T."/>
            <person name="Worden A.Z."/>
            <person name="Zhang X."/>
            <person name="Grigoriev I.V."/>
            <person name="Allen A.E."/>
            <person name="Bidle K."/>
            <person name="Borodovsky M."/>
            <person name="Bowler C."/>
            <person name="Brownlee C."/>
            <person name="Cock J.M."/>
            <person name="Elias M."/>
            <person name="Gladyshev V.N."/>
            <person name="Groth M."/>
            <person name="Guda C."/>
            <person name="Hadaegh A."/>
            <person name="Iglesias-Rodriguez M.D."/>
            <person name="Jenkins J."/>
            <person name="Jones B.M."/>
            <person name="Lawson T."/>
            <person name="Leese F."/>
            <person name="Lindquist E."/>
            <person name="Lobanov A."/>
            <person name="Lomsadze A."/>
            <person name="Malik S.B."/>
            <person name="Marsh M.E."/>
            <person name="Mackinder L."/>
            <person name="Mock T."/>
            <person name="Mueller-Roeber B."/>
            <person name="Pagarete A."/>
            <person name="Parker M."/>
            <person name="Probert I."/>
            <person name="Quesneville H."/>
            <person name="Raines C."/>
            <person name="Rensing S.A."/>
            <person name="Riano-Pachon D.M."/>
            <person name="Richier S."/>
            <person name="Rokitta S."/>
            <person name="Shiraiwa Y."/>
            <person name="Soanes D.M."/>
            <person name="van der Giezen M."/>
            <person name="Wahlund T.M."/>
            <person name="Williams B."/>
            <person name="Wilson W."/>
            <person name="Wolfe G."/>
            <person name="Wurch L.L."/>
        </authorList>
    </citation>
    <scope>NUCLEOTIDE SEQUENCE</scope>
</reference>
<accession>A0A0D3IV65</accession>
<keyword evidence="3" id="KW-1185">Reference proteome</keyword>
<feature type="region of interest" description="Disordered" evidence="1">
    <location>
        <begin position="118"/>
        <end position="152"/>
    </location>
</feature>
<dbReference type="EnsemblProtists" id="EOD15150">
    <property type="protein sequence ID" value="EOD15150"/>
    <property type="gene ID" value="EMIHUDRAFT_445643"/>
</dbReference>
<evidence type="ECO:0000313" key="2">
    <source>
        <dbReference type="EnsemblProtists" id="EOD15150"/>
    </source>
</evidence>
<dbReference type="KEGG" id="ehx:EMIHUDRAFT_445643"/>
<dbReference type="HOGENOM" id="CLU_1727082_0_0_1"/>
<sequence length="152" mass="16159">HRSRRRCQQQRRPFDTVRVCRLPHDALRGAPHARCRAANGGGVRAHHRRGHRPPRTLLAAGVRARREVWGPLGPASVPGARDAADVEVHPLGHRAQGDSRCADGDAGCAVGRGRPTSLLGGRVRAQGLPAGGPDSGQQRRGGRPPAFRLGCG</sequence>
<dbReference type="PaxDb" id="2903-EOD15150"/>
<organism evidence="2 3">
    <name type="scientific">Emiliania huxleyi (strain CCMP1516)</name>
    <dbReference type="NCBI Taxonomy" id="280463"/>
    <lineage>
        <taxon>Eukaryota</taxon>
        <taxon>Haptista</taxon>
        <taxon>Haptophyta</taxon>
        <taxon>Prymnesiophyceae</taxon>
        <taxon>Isochrysidales</taxon>
        <taxon>Noelaerhabdaceae</taxon>
        <taxon>Emiliania</taxon>
    </lineage>
</organism>
<evidence type="ECO:0000256" key="1">
    <source>
        <dbReference type="SAM" id="MobiDB-lite"/>
    </source>
</evidence>
<evidence type="ECO:0000313" key="3">
    <source>
        <dbReference type="Proteomes" id="UP000013827"/>
    </source>
</evidence>
<protein>
    <submittedName>
        <fullName evidence="2">Uncharacterized protein</fullName>
    </submittedName>
</protein>
<reference evidence="2" key="2">
    <citation type="submission" date="2024-10" db="UniProtKB">
        <authorList>
            <consortium name="EnsemblProtists"/>
        </authorList>
    </citation>
    <scope>IDENTIFICATION</scope>
</reference>
<dbReference type="AlphaFoldDB" id="A0A0D3IV65"/>
<dbReference type="RefSeq" id="XP_005767579.1">
    <property type="nucleotide sequence ID" value="XM_005767522.1"/>
</dbReference>
<name>A0A0D3IV65_EMIH1</name>